<dbReference type="EMBL" id="JANEYF010005136">
    <property type="protein sequence ID" value="KAJ8929073.1"/>
    <property type="molecule type" value="Genomic_DNA"/>
</dbReference>
<name>A0AAV8WRR1_9CUCU</name>
<dbReference type="Pfam" id="PF13419">
    <property type="entry name" value="HAD_2"/>
    <property type="match status" value="1"/>
</dbReference>
<protein>
    <submittedName>
        <fullName evidence="1">Uncharacterized protein</fullName>
    </submittedName>
</protein>
<dbReference type="Gene3D" id="3.40.50.1000">
    <property type="entry name" value="HAD superfamily/HAD-like"/>
    <property type="match status" value="1"/>
</dbReference>
<dbReference type="Proteomes" id="UP001162156">
    <property type="component" value="Unassembled WGS sequence"/>
</dbReference>
<reference evidence="1" key="1">
    <citation type="journal article" date="2023" name="Insect Mol. Biol.">
        <title>Genome sequencing provides insights into the evolution of gene families encoding plant cell wall-degrading enzymes in longhorned beetles.</title>
        <authorList>
            <person name="Shin N.R."/>
            <person name="Okamura Y."/>
            <person name="Kirsch R."/>
            <person name="Pauchet Y."/>
        </authorList>
    </citation>
    <scope>NUCLEOTIDE SEQUENCE</scope>
    <source>
        <strain evidence="1">RBIC_L_NR</strain>
    </source>
</reference>
<dbReference type="InterPro" id="IPR023214">
    <property type="entry name" value="HAD_sf"/>
</dbReference>
<dbReference type="InterPro" id="IPR023198">
    <property type="entry name" value="PGP-like_dom2"/>
</dbReference>
<evidence type="ECO:0000313" key="1">
    <source>
        <dbReference type="EMBL" id="KAJ8929073.1"/>
    </source>
</evidence>
<sequence length="149" mass="16852">MGLMGIEAAHLIVELLELPISPEEFYKLAQAEYAIILKSFTKNTIANIAKRFGKKYTPEIHGKVIGTVERESARIAVTEMKIPMSVDNFQIEFRTTAHKHFHNVPLMPGAEKVVRHLHNHKIPIAIATSSSQDSFNLKAAKHKDFFFNI</sequence>
<dbReference type="InterPro" id="IPR036412">
    <property type="entry name" value="HAD-like_sf"/>
</dbReference>
<proteinExistence type="predicted"/>
<dbReference type="InterPro" id="IPR041492">
    <property type="entry name" value="HAD_2"/>
</dbReference>
<dbReference type="GO" id="GO:0016791">
    <property type="term" value="F:phosphatase activity"/>
    <property type="evidence" value="ECO:0007669"/>
    <property type="project" value="TreeGrafter"/>
</dbReference>
<comment type="caution">
    <text evidence="1">The sequence shown here is derived from an EMBL/GenBank/DDBJ whole genome shotgun (WGS) entry which is preliminary data.</text>
</comment>
<dbReference type="PANTHER" id="PTHR18901">
    <property type="entry name" value="2-DEOXYGLUCOSE-6-PHOSPHATE PHOSPHATASE 2"/>
    <property type="match status" value="1"/>
</dbReference>
<dbReference type="AlphaFoldDB" id="A0AAV8WRR1"/>
<dbReference type="SUPFAM" id="SSF56784">
    <property type="entry name" value="HAD-like"/>
    <property type="match status" value="1"/>
</dbReference>
<accession>A0AAV8WRR1</accession>
<gene>
    <name evidence="1" type="ORF">NQ314_018271</name>
</gene>
<evidence type="ECO:0000313" key="2">
    <source>
        <dbReference type="Proteomes" id="UP001162156"/>
    </source>
</evidence>
<dbReference type="Gene3D" id="1.10.150.240">
    <property type="entry name" value="Putative phosphatase, domain 2"/>
    <property type="match status" value="2"/>
</dbReference>
<dbReference type="PANTHER" id="PTHR18901:SF38">
    <property type="entry name" value="PSEUDOURIDINE-5'-PHOSPHATASE"/>
    <property type="match status" value="1"/>
</dbReference>
<organism evidence="1 2">
    <name type="scientific">Rhamnusium bicolor</name>
    <dbReference type="NCBI Taxonomy" id="1586634"/>
    <lineage>
        <taxon>Eukaryota</taxon>
        <taxon>Metazoa</taxon>
        <taxon>Ecdysozoa</taxon>
        <taxon>Arthropoda</taxon>
        <taxon>Hexapoda</taxon>
        <taxon>Insecta</taxon>
        <taxon>Pterygota</taxon>
        <taxon>Neoptera</taxon>
        <taxon>Endopterygota</taxon>
        <taxon>Coleoptera</taxon>
        <taxon>Polyphaga</taxon>
        <taxon>Cucujiformia</taxon>
        <taxon>Chrysomeloidea</taxon>
        <taxon>Cerambycidae</taxon>
        <taxon>Lepturinae</taxon>
        <taxon>Rhagiini</taxon>
        <taxon>Rhamnusium</taxon>
    </lineage>
</organism>
<keyword evidence="2" id="KW-1185">Reference proteome</keyword>